<gene>
    <name evidence="2" type="ORF">Taro_041763</name>
</gene>
<dbReference type="Proteomes" id="UP000652761">
    <property type="component" value="Unassembled WGS sequence"/>
</dbReference>
<organism evidence="2 3">
    <name type="scientific">Colocasia esculenta</name>
    <name type="common">Wild taro</name>
    <name type="synonym">Arum esculentum</name>
    <dbReference type="NCBI Taxonomy" id="4460"/>
    <lineage>
        <taxon>Eukaryota</taxon>
        <taxon>Viridiplantae</taxon>
        <taxon>Streptophyta</taxon>
        <taxon>Embryophyta</taxon>
        <taxon>Tracheophyta</taxon>
        <taxon>Spermatophyta</taxon>
        <taxon>Magnoliopsida</taxon>
        <taxon>Liliopsida</taxon>
        <taxon>Araceae</taxon>
        <taxon>Aroideae</taxon>
        <taxon>Colocasieae</taxon>
        <taxon>Colocasia</taxon>
    </lineage>
</organism>
<evidence type="ECO:0000256" key="1">
    <source>
        <dbReference type="SAM" id="MobiDB-lite"/>
    </source>
</evidence>
<keyword evidence="3" id="KW-1185">Reference proteome</keyword>
<protein>
    <submittedName>
        <fullName evidence="2">Uncharacterized protein</fullName>
    </submittedName>
</protein>
<feature type="compositionally biased region" description="Basic and acidic residues" evidence="1">
    <location>
        <begin position="96"/>
        <end position="108"/>
    </location>
</feature>
<dbReference type="EMBL" id="NMUH01004235">
    <property type="protein sequence ID" value="MQM08905.1"/>
    <property type="molecule type" value="Genomic_DNA"/>
</dbReference>
<feature type="region of interest" description="Disordered" evidence="1">
    <location>
        <begin position="266"/>
        <end position="291"/>
    </location>
</feature>
<accession>A0A843WWS3</accession>
<proteinExistence type="predicted"/>
<feature type="region of interest" description="Disordered" evidence="1">
    <location>
        <begin position="1"/>
        <end position="42"/>
    </location>
</feature>
<dbReference type="PANTHER" id="PTHR36388:SF1">
    <property type="entry name" value="OS02G0469000 PROTEIN"/>
    <property type="match status" value="1"/>
</dbReference>
<reference evidence="2" key="1">
    <citation type="submission" date="2017-07" db="EMBL/GenBank/DDBJ databases">
        <title>Taro Niue Genome Assembly and Annotation.</title>
        <authorList>
            <person name="Atibalentja N."/>
            <person name="Keating K."/>
            <person name="Fields C.J."/>
        </authorList>
    </citation>
    <scope>NUCLEOTIDE SEQUENCE</scope>
    <source>
        <strain evidence="2">Niue_2</strain>
        <tissue evidence="2">Leaf</tissue>
    </source>
</reference>
<dbReference type="AlphaFoldDB" id="A0A843WWS3"/>
<name>A0A843WWS3_COLES</name>
<feature type="region of interest" description="Disordered" evidence="1">
    <location>
        <begin position="91"/>
        <end position="125"/>
    </location>
</feature>
<evidence type="ECO:0000313" key="2">
    <source>
        <dbReference type="EMBL" id="MQM08905.1"/>
    </source>
</evidence>
<dbReference type="PANTHER" id="PTHR36388">
    <property type="entry name" value="OS02G0469000 PROTEIN"/>
    <property type="match status" value="1"/>
</dbReference>
<comment type="caution">
    <text evidence="2">The sequence shown here is derived from an EMBL/GenBank/DDBJ whole genome shotgun (WGS) entry which is preliminary data.</text>
</comment>
<dbReference type="OrthoDB" id="1894296at2759"/>
<sequence>MVGLPTSIDAADWRDGDPVSGFDMAGGAPVAEAEQDISPEDAAWVDSCLVKDGVNGPAGGEGRSDYQSDDAWAALTKELIDALAYSASENATATATHDEEKKKVEESSAHVNGGGEASGVDASGDELMTYEAEYAVTGEEASSPTASAYAATFYDQASPILGDSYAGEGPSAVADQFEGTAEGSTSSRSNGGLDAAAVVIGNEYREEPEAYGDGEDEFSILAGEEMGEVELTRDIFRVWELDVTEKDGDEDEENEEQFGWQLKRALEGSSAGGGTAGMPLPADNDSNATALDAEEWRTSAVALNDHENLEELIAGISDISLGRTFSSG</sequence>
<evidence type="ECO:0000313" key="3">
    <source>
        <dbReference type="Proteomes" id="UP000652761"/>
    </source>
</evidence>